<dbReference type="PANTHER" id="PTHR10192:SF5">
    <property type="entry name" value="GEPHYRIN"/>
    <property type="match status" value="1"/>
</dbReference>
<dbReference type="PROSITE" id="PS01078">
    <property type="entry name" value="MOCF_BIOSYNTHESIS_1"/>
    <property type="match status" value="1"/>
</dbReference>
<dbReference type="NCBIfam" id="TIGR00638">
    <property type="entry name" value="Mop"/>
    <property type="match status" value="1"/>
</dbReference>
<dbReference type="InterPro" id="IPR036135">
    <property type="entry name" value="MoeA_linker/N_sf"/>
</dbReference>
<reference evidence="10 11" key="1">
    <citation type="journal article" date="2014" name="Int. J. Syst. Evol. Microbiol.">
        <title>Complete genome sequence of Corynebacterium casei LMG S-19264T (=DSM 44701T), isolated from a smear-ripened cheese.</title>
        <authorList>
            <consortium name="US DOE Joint Genome Institute (JGI-PGF)"/>
            <person name="Walter F."/>
            <person name="Albersmeier A."/>
            <person name="Kalinowski J."/>
            <person name="Ruckert C."/>
        </authorList>
    </citation>
    <scope>NUCLEOTIDE SEQUENCE [LARGE SCALE GENOMIC DNA]</scope>
    <source>
        <strain evidence="10 11">CGMCC 1.12976</strain>
    </source>
</reference>
<keyword evidence="4 7" id="KW-0500">Molybdenum</keyword>
<dbReference type="PANTHER" id="PTHR10192">
    <property type="entry name" value="MOLYBDOPTERIN BIOSYNTHESIS PROTEIN"/>
    <property type="match status" value="1"/>
</dbReference>
<dbReference type="InterPro" id="IPR008284">
    <property type="entry name" value="MoCF_biosynth_CS"/>
</dbReference>
<dbReference type="CDD" id="cd00887">
    <property type="entry name" value="MoeA"/>
    <property type="match status" value="1"/>
</dbReference>
<keyword evidence="8" id="KW-0808">Transferase</keyword>
<comment type="cofactor">
    <cofactor evidence="8">
        <name>Mg(2+)</name>
        <dbReference type="ChEBI" id="CHEBI:18420"/>
    </cofactor>
</comment>
<dbReference type="Gene3D" id="2.170.190.11">
    <property type="entry name" value="Molybdopterin biosynthesis moea protein, domain 3"/>
    <property type="match status" value="1"/>
</dbReference>
<dbReference type="InterPro" id="IPR005116">
    <property type="entry name" value="Transp-assoc_OB_typ1"/>
</dbReference>
<comment type="similarity">
    <text evidence="3 8">Belongs to the MoeA family.</text>
</comment>
<keyword evidence="8" id="KW-0479">Metal-binding</keyword>
<dbReference type="GO" id="GO:0061599">
    <property type="term" value="F:molybdopterin molybdotransferase activity"/>
    <property type="evidence" value="ECO:0007669"/>
    <property type="project" value="UniProtKB-UniRule"/>
</dbReference>
<dbReference type="Proteomes" id="UP000598775">
    <property type="component" value="Unassembled WGS sequence"/>
</dbReference>
<evidence type="ECO:0000256" key="2">
    <source>
        <dbReference type="ARBA" id="ARBA00005046"/>
    </source>
</evidence>
<dbReference type="Pfam" id="PF00994">
    <property type="entry name" value="MoCF_biosynth"/>
    <property type="match status" value="1"/>
</dbReference>
<dbReference type="GO" id="GO:0006777">
    <property type="term" value="P:Mo-molybdopterin cofactor biosynthetic process"/>
    <property type="evidence" value="ECO:0007669"/>
    <property type="project" value="UniProtKB-UniRule"/>
</dbReference>
<dbReference type="EC" id="2.10.1.1" evidence="8"/>
<dbReference type="InterPro" id="IPR036425">
    <property type="entry name" value="MoaB/Mog-like_dom_sf"/>
</dbReference>
<dbReference type="InterPro" id="IPR001453">
    <property type="entry name" value="MoaB/Mog_dom"/>
</dbReference>
<dbReference type="InterPro" id="IPR038987">
    <property type="entry name" value="MoeA-like"/>
</dbReference>
<dbReference type="PROSITE" id="PS51866">
    <property type="entry name" value="MOP"/>
    <property type="match status" value="1"/>
</dbReference>
<dbReference type="SUPFAM" id="SSF63882">
    <property type="entry name" value="MoeA N-terminal region -like"/>
    <property type="match status" value="2"/>
</dbReference>
<dbReference type="SUPFAM" id="SSF50331">
    <property type="entry name" value="MOP-like"/>
    <property type="match status" value="1"/>
</dbReference>
<evidence type="ECO:0000256" key="1">
    <source>
        <dbReference type="ARBA" id="ARBA00002901"/>
    </source>
</evidence>
<evidence type="ECO:0000256" key="3">
    <source>
        <dbReference type="ARBA" id="ARBA00010763"/>
    </source>
</evidence>
<dbReference type="Pfam" id="PF03459">
    <property type="entry name" value="TOBE"/>
    <property type="match status" value="1"/>
</dbReference>
<dbReference type="EMBL" id="BMGP01000001">
    <property type="protein sequence ID" value="GGF10833.1"/>
    <property type="molecule type" value="Genomic_DNA"/>
</dbReference>
<keyword evidence="8" id="KW-0460">Magnesium</keyword>
<protein>
    <recommendedName>
        <fullName evidence="8">Molybdopterin molybdenumtransferase</fullName>
        <ecNumber evidence="8">2.10.1.1</ecNumber>
    </recommendedName>
</protein>
<evidence type="ECO:0000256" key="7">
    <source>
        <dbReference type="PROSITE-ProRule" id="PRU01213"/>
    </source>
</evidence>
<dbReference type="RefSeq" id="WP_188672000.1">
    <property type="nucleotide sequence ID" value="NZ_BMGP01000001.1"/>
</dbReference>
<keyword evidence="5 8" id="KW-0501">Molybdenum cofactor biosynthesis</keyword>
<dbReference type="SUPFAM" id="SSF53218">
    <property type="entry name" value="Molybdenum cofactor biosynthesis proteins"/>
    <property type="match status" value="1"/>
</dbReference>
<dbReference type="Gene3D" id="3.40.980.10">
    <property type="entry name" value="MoaB/Mog-like domain"/>
    <property type="match status" value="1"/>
</dbReference>
<dbReference type="InterPro" id="IPR004606">
    <property type="entry name" value="Mop_domain"/>
</dbReference>
<proteinExistence type="inferred from homology"/>
<evidence type="ECO:0000256" key="8">
    <source>
        <dbReference type="RuleBase" id="RU365090"/>
    </source>
</evidence>
<sequence>MAISADAAIRAESGAPVEAESVPIAEALGRVTAAAVQAAQDVPHFASSAMDGWAVAGSGPWVVIDVAAPSTGARGLRPGHATPIVTGAVIPPGTTAVLRSEHAVITSASPALGSVSVDPGSLAAPTEPLRPVTPCAATPGASATPDESCEPATARGHLAVSDAAKPGEPFTGQHIRRAGEEAAADETVIASGTLLNPAHIALAALAGRDELSVRAKPRVRFVFSGDEVDSVGVPQSGRVRDTFGPQLPALLEMLGARVLGQRRVGDTLSGTVETLAASIRDAQLVITTGGTGRSSADHLRDALNELDATVLFDGIAVRPGGPTLLARAANGCVVACLPGNPLAAMVGLVITVVPLVRGLGGRASGDLAEVTVGADIAGSGPSALLVPYSLADALAYPSAWRGSAMMRGLADADGLLEVPTGGLRAGQRAIVIGLPWREPALQSQTVGALVSNHYERDIMKISARNQLKGTIVEVTKGATTSHVRIDIGGSIVTASITNEAVDELGLVVGADAYAVVKASDVMVAVD</sequence>
<comment type="function">
    <text evidence="1 8">Catalyzes the insertion of molybdate into adenylated molybdopterin with the concomitant release of AMP.</text>
</comment>
<evidence type="ECO:0000259" key="9">
    <source>
        <dbReference type="PROSITE" id="PS51866"/>
    </source>
</evidence>
<dbReference type="Gene3D" id="2.40.50.100">
    <property type="match status" value="1"/>
</dbReference>
<dbReference type="InterPro" id="IPR008995">
    <property type="entry name" value="Mo/tungstate-bd_C_term_dom"/>
</dbReference>
<accession>A0A917AYW0</accession>
<dbReference type="GO" id="GO:0015689">
    <property type="term" value="P:molybdate ion transport"/>
    <property type="evidence" value="ECO:0007669"/>
    <property type="project" value="InterPro"/>
</dbReference>
<evidence type="ECO:0000313" key="10">
    <source>
        <dbReference type="EMBL" id="GGF10833.1"/>
    </source>
</evidence>
<dbReference type="InterPro" id="IPR005110">
    <property type="entry name" value="MoeA_linker/N"/>
</dbReference>
<comment type="catalytic activity">
    <reaction evidence="6">
        <text>adenylyl-molybdopterin + molybdate = Mo-molybdopterin + AMP + H(+)</text>
        <dbReference type="Rhea" id="RHEA:35047"/>
        <dbReference type="ChEBI" id="CHEBI:15378"/>
        <dbReference type="ChEBI" id="CHEBI:36264"/>
        <dbReference type="ChEBI" id="CHEBI:62727"/>
        <dbReference type="ChEBI" id="CHEBI:71302"/>
        <dbReference type="ChEBI" id="CHEBI:456215"/>
        <dbReference type="EC" id="2.10.1.1"/>
    </reaction>
</comment>
<keyword evidence="11" id="KW-1185">Reference proteome</keyword>
<comment type="caution">
    <text evidence="10">The sequence shown here is derived from an EMBL/GenBank/DDBJ whole genome shotgun (WGS) entry which is preliminary data.</text>
</comment>
<organism evidence="10 11">
    <name type="scientific">Subtercola lobariae</name>
    <dbReference type="NCBI Taxonomy" id="1588641"/>
    <lineage>
        <taxon>Bacteria</taxon>
        <taxon>Bacillati</taxon>
        <taxon>Actinomycetota</taxon>
        <taxon>Actinomycetes</taxon>
        <taxon>Micrococcales</taxon>
        <taxon>Microbacteriaceae</taxon>
        <taxon>Subtercola</taxon>
    </lineage>
</organism>
<evidence type="ECO:0000313" key="11">
    <source>
        <dbReference type="Proteomes" id="UP000598775"/>
    </source>
</evidence>
<gene>
    <name evidence="10" type="ORF">GCM10011399_00820</name>
</gene>
<dbReference type="GO" id="GO:0005829">
    <property type="term" value="C:cytosol"/>
    <property type="evidence" value="ECO:0007669"/>
    <property type="project" value="TreeGrafter"/>
</dbReference>
<dbReference type="GO" id="GO:0046872">
    <property type="term" value="F:metal ion binding"/>
    <property type="evidence" value="ECO:0007669"/>
    <property type="project" value="UniProtKB-UniRule"/>
</dbReference>
<dbReference type="Pfam" id="PF03453">
    <property type="entry name" value="MoeA_N"/>
    <property type="match status" value="1"/>
</dbReference>
<dbReference type="Gene3D" id="3.90.105.10">
    <property type="entry name" value="Molybdopterin biosynthesis moea protein, domain 2"/>
    <property type="match status" value="1"/>
</dbReference>
<dbReference type="AlphaFoldDB" id="A0A917AYW0"/>
<name>A0A917AYW0_9MICO</name>
<comment type="pathway">
    <text evidence="2 8">Cofactor biosynthesis; molybdopterin biosynthesis.</text>
</comment>
<feature type="domain" description="Mop" evidence="9">
    <location>
        <begin position="460"/>
        <end position="525"/>
    </location>
</feature>
<evidence type="ECO:0000256" key="4">
    <source>
        <dbReference type="ARBA" id="ARBA00022505"/>
    </source>
</evidence>
<evidence type="ECO:0000256" key="5">
    <source>
        <dbReference type="ARBA" id="ARBA00023150"/>
    </source>
</evidence>
<dbReference type="SMART" id="SM00852">
    <property type="entry name" value="MoCF_biosynth"/>
    <property type="match status" value="1"/>
</dbReference>
<evidence type="ECO:0000256" key="6">
    <source>
        <dbReference type="ARBA" id="ARBA00047317"/>
    </source>
</evidence>